<dbReference type="PROSITE" id="PS52019">
    <property type="entry name" value="PKS_MFAS_DH"/>
    <property type="match status" value="1"/>
</dbReference>
<dbReference type="InterPro" id="IPR032821">
    <property type="entry name" value="PKS_assoc"/>
</dbReference>
<feature type="active site" description="Proton donor; for dehydratase activity" evidence="9">
    <location>
        <position position="1022"/>
    </location>
</feature>
<dbReference type="SUPFAM" id="SSF52151">
    <property type="entry name" value="FabD/lysophospholipase-like"/>
    <property type="match status" value="1"/>
</dbReference>
<dbReference type="SMART" id="SM00822">
    <property type="entry name" value="PKS_KR"/>
    <property type="match status" value="1"/>
</dbReference>
<dbReference type="SMART" id="SM01294">
    <property type="entry name" value="PKS_PP_betabranch"/>
    <property type="match status" value="1"/>
</dbReference>
<dbReference type="Pfam" id="PF08990">
    <property type="entry name" value="Docking"/>
    <property type="match status" value="1"/>
</dbReference>
<evidence type="ECO:0000256" key="8">
    <source>
        <dbReference type="ARBA" id="ARBA00023315"/>
    </source>
</evidence>
<dbReference type="InterPro" id="IPR020807">
    <property type="entry name" value="PKS_DH"/>
</dbReference>
<evidence type="ECO:0000259" key="13">
    <source>
        <dbReference type="PROSITE" id="PS52019"/>
    </source>
</evidence>
<sequence>MTSGAKNGTADAGTGDGKVIDTLKRLTADLRTTRRRLRDAEESAREPIAIIGMACRFPGGVESPEDLWRLVAEGRDVISPLPTDRGWDEGLYDPDPARHGTVYVREGGFLEDPAAFDPAFFGMSTREALATDPQQRLLLETCWEAVERAGVDPASLRGSRTGVFAGVIPQDYAARLRTSPNEFEGYLGNGSTGSVASGRVAYTLGLEGPAISIDTACSSSLVALHQAAQAIRAGECELALAGGVTVIGSPLWLLQFSRQRGLAADARCKPFAAAADGTSLGEGVGMLLLERLSDARRNGRRILAVVRGSAVNQDGASSGLTAPSGPAQRRVIQQALERAGLAPADVDAVEAHGTGTRLGDPVEAQALIATYGQNRRRPLWLGSLKSNIGHPQAASGVAGVIKMVKAMEHGVLPRTLHVAAPSPDVDWSAGKVELLTEARDWPDTGRPRRAGVSSFGVSGTNAHVVLEQPEQSADAEPPSEADQVRTWPSGVPWVLSGRTGEALRAQAGRLAAHVAQHPELTRAEVGAALARGRSVFEHRAVVLGTGPTELLTGLTALAAGRPAPGLFHGRVTSDSRAVLVLSDRGLAQDIGWAARLVLTSPVFSRRLAQCQRALAAVGDHSLRHGAFPGSEPSVRWAVLVALAGVWEEHGVRPAAVVGEGVGEIAAACVSGAISLMEGARAAVHGTGVEADEGRIPLLGTSSTPLDDAVRTLSARDHALFVEVGAASAVAPRLTAALEGHAARVVGSPVGGASGADGLLPELARLHVCDTTVAWSAVFPDQSLADRPPADLPTYAFQRRRHWLDDGPRTLDAVAAGLAPADHPLLGAAVELPEDGGLLFTGRLSTAAQPWLTDHVVTGRVLLPGTAMLELARWAGAYADCDRVAELTLHSPLELSADPRAGRAIRLRLTDADATGRRRLTVSSRPGPDEPWTRHATGTLDADGAGAAPRRSDLVTWPPEGARSVDIDSFHRRAEEQGIAYGPAFRGLRALWRRDDEVFAEVALSEGVRQEAGRYALHPALLDGALQAWHAAHAEALERRMVPYAWRGVTASGGAGPSVLRVRLAPGDGPASGTDDTGASVSMEIADAAGMPVASVAELHLRSLGRGPSGTADQVQAAGAGVLLRNRWVPYAGPGPHDGAGPVAVLGEPDALPVTGADTRYADLAALCAALAAGAPAPDVVLLPVTSDGGHADVPGAVRAATADALAALQRWLTEPALRASRLVAVVRDRDDEAGLVDEAVRGLIRSARTEHPRRFGLLSLAEAGVPTPEVFTRALGAVREEPEVAVRDGRLWVPRLSEATRAAHDGDGEAPVRALDPDGTVLITGGTGTLGGLVARHLVARGVRHLVLTGRRGEAAPGAAGLAAELTEEGAQVTVVACDAADADALAAVLGGVPEEHPLTAVVHVAGVTDDGALTSLTDDRLGTVLRPKVDGAWHLHELTRGLDLAEFVTFSSVSGTFGAAGQANYAAANVFLDALAGYRRARGLPGLSLAWGPWAERSTLTGDLTEADWARIGRDGVRALATQDALALLDTSRLMTEPALVALRLDRAQVERRNTSGLLPPVMRSLVAGSERTPGAPAGTADEAERPPGTGSEAGGRAPASSYADRVRALPAEERRRALLDLVRTHTARALGEGRAEDVEPDRGFVDLGVDSLAGLNLQEKLFEATGVDLPSTLIFDHPTAAALADHLCARLGGATDDGASAGPALAEVDRLEAFLASFAETADAGAREAVAHRLLDLVSRWPGGTGADDRVAADGDGPRPSDLASASDDELFAALQQLRSADSGAPSNHQRL</sequence>
<dbReference type="PROSITE" id="PS52004">
    <property type="entry name" value="KS3_2"/>
    <property type="match status" value="1"/>
</dbReference>
<dbReference type="KEGG" id="sls:SLINC_8392"/>
<dbReference type="InterPro" id="IPR014030">
    <property type="entry name" value="Ketoacyl_synth_N"/>
</dbReference>
<dbReference type="Pfam" id="PF16197">
    <property type="entry name" value="KAsynt_C_assoc"/>
    <property type="match status" value="1"/>
</dbReference>
<dbReference type="CDD" id="cd00833">
    <property type="entry name" value="PKS"/>
    <property type="match status" value="1"/>
</dbReference>
<keyword evidence="5" id="KW-0808">Transferase</keyword>
<evidence type="ECO:0000256" key="6">
    <source>
        <dbReference type="ARBA" id="ARBA00023194"/>
    </source>
</evidence>
<evidence type="ECO:0000313" key="14">
    <source>
        <dbReference type="EMBL" id="ANS70616.1"/>
    </source>
</evidence>
<keyword evidence="8" id="KW-0012">Acyltransferase</keyword>
<dbReference type="Gene3D" id="1.10.1200.10">
    <property type="entry name" value="ACP-like"/>
    <property type="match status" value="1"/>
</dbReference>
<dbReference type="InterPro" id="IPR014043">
    <property type="entry name" value="Acyl_transferase_dom"/>
</dbReference>
<accession>A0A1B1MPT7</accession>
<dbReference type="InterPro" id="IPR016039">
    <property type="entry name" value="Thiolase-like"/>
</dbReference>
<dbReference type="EMBL" id="CP016438">
    <property type="protein sequence ID" value="ANS70616.1"/>
    <property type="molecule type" value="Genomic_DNA"/>
</dbReference>
<evidence type="ECO:0000256" key="2">
    <source>
        <dbReference type="ARBA" id="ARBA00004792"/>
    </source>
</evidence>
<dbReference type="SUPFAM" id="SSF47336">
    <property type="entry name" value="ACP-like"/>
    <property type="match status" value="1"/>
</dbReference>
<dbReference type="Gene3D" id="3.40.366.10">
    <property type="entry name" value="Malonyl-Coenzyme A Acyl Carrier Protein, domain 2"/>
    <property type="match status" value="2"/>
</dbReference>
<dbReference type="FunFam" id="1.10.1200.10:FF:000007">
    <property type="entry name" value="Probable polyketide synthase pks17"/>
    <property type="match status" value="1"/>
</dbReference>
<dbReference type="Pfam" id="PF21089">
    <property type="entry name" value="PKS_DH_N"/>
    <property type="match status" value="1"/>
</dbReference>
<keyword evidence="4" id="KW-0597">Phosphoprotein</keyword>
<dbReference type="InterPro" id="IPR049900">
    <property type="entry name" value="PKS_mFAS_DH"/>
</dbReference>
<comment type="pathway">
    <text evidence="2">Antibiotic biosynthesis.</text>
</comment>
<feature type="domain" description="Carrier" evidence="11">
    <location>
        <begin position="1618"/>
        <end position="1693"/>
    </location>
</feature>
<name>A0A1B1MPT7_STRLN</name>
<dbReference type="InterPro" id="IPR016035">
    <property type="entry name" value="Acyl_Trfase/lysoPLipase"/>
</dbReference>
<dbReference type="InterPro" id="IPR050091">
    <property type="entry name" value="PKS_NRPS_Biosynth_Enz"/>
</dbReference>
<dbReference type="Gene3D" id="3.40.47.10">
    <property type="match status" value="1"/>
</dbReference>
<feature type="domain" description="Ketosynthase family 3 (KS3)" evidence="12">
    <location>
        <begin position="45"/>
        <end position="468"/>
    </location>
</feature>
<dbReference type="Pfam" id="PF14765">
    <property type="entry name" value="PS-DH"/>
    <property type="match status" value="1"/>
</dbReference>
<dbReference type="InterPro" id="IPR009081">
    <property type="entry name" value="PP-bd_ACP"/>
</dbReference>
<feature type="compositionally biased region" description="Low complexity" evidence="10">
    <location>
        <begin position="935"/>
        <end position="947"/>
    </location>
</feature>
<dbReference type="SMART" id="SM00823">
    <property type="entry name" value="PKS_PP"/>
    <property type="match status" value="1"/>
</dbReference>
<evidence type="ECO:0000256" key="1">
    <source>
        <dbReference type="ARBA" id="ARBA00001957"/>
    </source>
</evidence>
<dbReference type="SUPFAM" id="SSF53901">
    <property type="entry name" value="Thiolase-like"/>
    <property type="match status" value="1"/>
</dbReference>
<gene>
    <name evidence="14" type="ORF">SLINC_8392</name>
</gene>
<keyword evidence="3" id="KW-0596">Phosphopantetheine</keyword>
<dbReference type="InterPro" id="IPR020841">
    <property type="entry name" value="PKS_Beta-ketoAc_synthase_dom"/>
</dbReference>
<dbReference type="SUPFAM" id="SSF51735">
    <property type="entry name" value="NAD(P)-binding Rossmann-fold domains"/>
    <property type="match status" value="2"/>
</dbReference>
<dbReference type="InterPro" id="IPR013968">
    <property type="entry name" value="PKS_KR"/>
</dbReference>
<proteinExistence type="predicted"/>
<dbReference type="FunFam" id="3.40.47.10:FF:000019">
    <property type="entry name" value="Polyketide synthase type I"/>
    <property type="match status" value="1"/>
</dbReference>
<dbReference type="Gene3D" id="3.40.50.720">
    <property type="entry name" value="NAD(P)-binding Rossmann-like Domain"/>
    <property type="match status" value="1"/>
</dbReference>
<dbReference type="PATRIC" id="fig|1915.4.peg.9248"/>
<feature type="domain" description="PKS/mFAS DH" evidence="13">
    <location>
        <begin position="822"/>
        <end position="1109"/>
    </location>
</feature>
<dbReference type="InterPro" id="IPR020806">
    <property type="entry name" value="PKS_PP-bd"/>
</dbReference>
<evidence type="ECO:0000256" key="9">
    <source>
        <dbReference type="PROSITE-ProRule" id="PRU01363"/>
    </source>
</evidence>
<dbReference type="RefSeq" id="WP_067444220.1">
    <property type="nucleotide sequence ID" value="NZ_CP016438.1"/>
</dbReference>
<feature type="active site" description="Proton acceptor; for dehydratase activity" evidence="9">
    <location>
        <position position="854"/>
    </location>
</feature>
<dbReference type="Proteomes" id="UP000092598">
    <property type="component" value="Chromosome"/>
</dbReference>
<dbReference type="GO" id="GO:0031177">
    <property type="term" value="F:phosphopantetheine binding"/>
    <property type="evidence" value="ECO:0007669"/>
    <property type="project" value="InterPro"/>
</dbReference>
<dbReference type="SMART" id="SM00827">
    <property type="entry name" value="PKS_AT"/>
    <property type="match status" value="1"/>
</dbReference>
<dbReference type="InterPro" id="IPR042104">
    <property type="entry name" value="PKS_dehydratase_sf"/>
</dbReference>
<dbReference type="Pfam" id="PF00109">
    <property type="entry name" value="ketoacyl-synt"/>
    <property type="match status" value="1"/>
</dbReference>
<dbReference type="CDD" id="cd08956">
    <property type="entry name" value="KR_3_FAS_SDR_x"/>
    <property type="match status" value="1"/>
</dbReference>
<dbReference type="InterPro" id="IPR049551">
    <property type="entry name" value="PKS_DH_C"/>
</dbReference>
<dbReference type="Pfam" id="PF00550">
    <property type="entry name" value="PP-binding"/>
    <property type="match status" value="1"/>
</dbReference>
<keyword evidence="6" id="KW-0045">Antibiotic biosynthesis</keyword>
<dbReference type="SMART" id="SM00826">
    <property type="entry name" value="PKS_DH"/>
    <property type="match status" value="1"/>
</dbReference>
<dbReference type="InterPro" id="IPR015083">
    <property type="entry name" value="NorB/c/GfsB-D-like_docking"/>
</dbReference>
<feature type="region of interest" description="Disordered" evidence="10">
    <location>
        <begin position="915"/>
        <end position="952"/>
    </location>
</feature>
<evidence type="ECO:0000256" key="4">
    <source>
        <dbReference type="ARBA" id="ARBA00022553"/>
    </source>
</evidence>
<evidence type="ECO:0000313" key="15">
    <source>
        <dbReference type="Proteomes" id="UP000092598"/>
    </source>
</evidence>
<dbReference type="STRING" id="1915.SLINC_8392"/>
<evidence type="ECO:0000256" key="5">
    <source>
        <dbReference type="ARBA" id="ARBA00022679"/>
    </source>
</evidence>
<dbReference type="PANTHER" id="PTHR43775">
    <property type="entry name" value="FATTY ACID SYNTHASE"/>
    <property type="match status" value="1"/>
</dbReference>
<keyword evidence="15" id="KW-1185">Reference proteome</keyword>
<reference evidence="14 15" key="1">
    <citation type="submission" date="2016-07" db="EMBL/GenBank/DDBJ databases">
        <title>Enhancement of antibiotic productionsby engineered nitrateutilization in actinobacteria.</title>
        <authorList>
            <person name="Meng S.C."/>
        </authorList>
    </citation>
    <scope>NUCLEOTIDE SEQUENCE [LARGE SCALE GENOMIC DNA]</scope>
    <source>
        <strain evidence="14 15">NRRL 2936</strain>
    </source>
</reference>
<protein>
    <submittedName>
        <fullName evidence="14">Short-chain dehydrogenase/reductase SDR</fullName>
    </submittedName>
</protein>
<feature type="region of interest" description="C-terminal hotdog fold" evidence="9">
    <location>
        <begin position="961"/>
        <end position="1109"/>
    </location>
</feature>
<dbReference type="GO" id="GO:0004312">
    <property type="term" value="F:fatty acid synthase activity"/>
    <property type="evidence" value="ECO:0007669"/>
    <property type="project" value="TreeGrafter"/>
</dbReference>
<dbReference type="GO" id="GO:0006633">
    <property type="term" value="P:fatty acid biosynthetic process"/>
    <property type="evidence" value="ECO:0007669"/>
    <property type="project" value="InterPro"/>
</dbReference>
<dbReference type="PROSITE" id="PS00606">
    <property type="entry name" value="KS3_1"/>
    <property type="match status" value="1"/>
</dbReference>
<dbReference type="InterPro" id="IPR036291">
    <property type="entry name" value="NAD(P)-bd_dom_sf"/>
</dbReference>
<dbReference type="SMART" id="SM00825">
    <property type="entry name" value="PKS_KS"/>
    <property type="match status" value="1"/>
</dbReference>
<dbReference type="InterPro" id="IPR018201">
    <property type="entry name" value="Ketoacyl_synth_AS"/>
</dbReference>
<evidence type="ECO:0000259" key="11">
    <source>
        <dbReference type="PROSITE" id="PS50075"/>
    </source>
</evidence>
<evidence type="ECO:0000256" key="3">
    <source>
        <dbReference type="ARBA" id="ARBA00022450"/>
    </source>
</evidence>
<evidence type="ECO:0000259" key="12">
    <source>
        <dbReference type="PROSITE" id="PS52004"/>
    </source>
</evidence>
<dbReference type="GO" id="GO:0004315">
    <property type="term" value="F:3-oxoacyl-[acyl-carrier-protein] synthase activity"/>
    <property type="evidence" value="ECO:0007669"/>
    <property type="project" value="InterPro"/>
</dbReference>
<dbReference type="Pfam" id="PF08659">
    <property type="entry name" value="KR"/>
    <property type="match status" value="1"/>
</dbReference>
<evidence type="ECO:0000256" key="10">
    <source>
        <dbReference type="SAM" id="MobiDB-lite"/>
    </source>
</evidence>
<organism evidence="14 15">
    <name type="scientific">Streptomyces lincolnensis</name>
    <dbReference type="NCBI Taxonomy" id="1915"/>
    <lineage>
        <taxon>Bacteria</taxon>
        <taxon>Bacillati</taxon>
        <taxon>Actinomycetota</taxon>
        <taxon>Actinomycetes</taxon>
        <taxon>Kitasatosporales</taxon>
        <taxon>Streptomycetaceae</taxon>
        <taxon>Streptomyces</taxon>
    </lineage>
</organism>
<comment type="cofactor">
    <cofactor evidence="1">
        <name>pantetheine 4'-phosphate</name>
        <dbReference type="ChEBI" id="CHEBI:47942"/>
    </cofactor>
</comment>
<dbReference type="InterPro" id="IPR014031">
    <property type="entry name" value="Ketoacyl_synth_C"/>
</dbReference>
<dbReference type="InterPro" id="IPR001227">
    <property type="entry name" value="Ac_transferase_dom_sf"/>
</dbReference>
<dbReference type="InterPro" id="IPR036736">
    <property type="entry name" value="ACP-like_sf"/>
</dbReference>
<dbReference type="PROSITE" id="PS50075">
    <property type="entry name" value="CARRIER"/>
    <property type="match status" value="1"/>
</dbReference>
<dbReference type="Pfam" id="PF02801">
    <property type="entry name" value="Ketoacyl-synt_C"/>
    <property type="match status" value="1"/>
</dbReference>
<dbReference type="Gene3D" id="3.30.70.3290">
    <property type="match status" value="2"/>
</dbReference>
<dbReference type="Gene3D" id="3.10.129.110">
    <property type="entry name" value="Polyketide synthase dehydratase"/>
    <property type="match status" value="1"/>
</dbReference>
<dbReference type="InterPro" id="IPR049552">
    <property type="entry name" value="PKS_DH_N"/>
</dbReference>
<dbReference type="PANTHER" id="PTHR43775:SF51">
    <property type="entry name" value="INACTIVE PHENOLPHTHIOCEROL SYNTHESIS POLYKETIDE SYNTHASE TYPE I PKS1-RELATED"/>
    <property type="match status" value="1"/>
</dbReference>
<keyword evidence="7" id="KW-0511">Multifunctional enzyme</keyword>
<dbReference type="InterPro" id="IPR057326">
    <property type="entry name" value="KR_dom"/>
</dbReference>
<feature type="region of interest" description="N-terminal hotdog fold" evidence="9">
    <location>
        <begin position="822"/>
        <end position="946"/>
    </location>
</feature>
<feature type="region of interest" description="Disordered" evidence="10">
    <location>
        <begin position="1570"/>
        <end position="1605"/>
    </location>
</feature>
<evidence type="ECO:0000256" key="7">
    <source>
        <dbReference type="ARBA" id="ARBA00023268"/>
    </source>
</evidence>
<dbReference type="GO" id="GO:0033068">
    <property type="term" value="P:macrolide biosynthetic process"/>
    <property type="evidence" value="ECO:0007669"/>
    <property type="project" value="UniProtKB-ARBA"/>
</dbReference>